<dbReference type="InterPro" id="IPR005119">
    <property type="entry name" value="LysR_subst-bd"/>
</dbReference>
<dbReference type="OrthoDB" id="8339333at2"/>
<keyword evidence="4" id="KW-0238">DNA-binding</keyword>
<evidence type="ECO:0000256" key="5">
    <source>
        <dbReference type="ARBA" id="ARBA00023163"/>
    </source>
</evidence>
<sequence>MRDVHLKAIDLNLLTALGALLSQRSVSRAAREIGLSQPAMSRALDRLRHLFGDELMLRSGAGMVLTARAEALAPQVQEILADIRALVAEPRFDPSSEHRTLRIAAVDSLTTLLFPGVMARLLEEAPHVDLRAVPIAADIARRLQSGDIDLTFALANYPLAAGTHSETLMDDRLALIMRRDHPAARNGPLSLAAYAALTHVTVSVFGDGSTEADAALAAAGLERRIGLTTPHFTSALMAVARTDMVTVLSHAFARQFAEALDLVLLDPPLEPAVLKITMVWHAARKHDRLLAWLRGVFRQVASGVADQVPPRG</sequence>
<proteinExistence type="inferred from homology"/>
<dbReference type="AlphaFoldDB" id="A0A2S9Q4V4"/>
<dbReference type="Gene3D" id="1.10.10.10">
    <property type="entry name" value="Winged helix-like DNA-binding domain superfamily/Winged helix DNA-binding domain"/>
    <property type="match status" value="1"/>
</dbReference>
<comment type="caution">
    <text evidence="7">The sequence shown here is derived from an EMBL/GenBank/DDBJ whole genome shotgun (WGS) entry which is preliminary data.</text>
</comment>
<evidence type="ECO:0000256" key="2">
    <source>
        <dbReference type="ARBA" id="ARBA00022458"/>
    </source>
</evidence>
<feature type="domain" description="HTH lysR-type" evidence="6">
    <location>
        <begin position="9"/>
        <end position="66"/>
    </location>
</feature>
<keyword evidence="2" id="KW-0536">Nodulation</keyword>
<dbReference type="InterPro" id="IPR036388">
    <property type="entry name" value="WH-like_DNA-bd_sf"/>
</dbReference>
<dbReference type="InterPro" id="IPR050389">
    <property type="entry name" value="LysR-type_TF"/>
</dbReference>
<evidence type="ECO:0000313" key="7">
    <source>
        <dbReference type="EMBL" id="PRH84389.1"/>
    </source>
</evidence>
<dbReference type="InterPro" id="IPR036390">
    <property type="entry name" value="WH_DNA-bd_sf"/>
</dbReference>
<dbReference type="GO" id="GO:0003700">
    <property type="term" value="F:DNA-binding transcription factor activity"/>
    <property type="evidence" value="ECO:0007669"/>
    <property type="project" value="InterPro"/>
</dbReference>
<dbReference type="InterPro" id="IPR037402">
    <property type="entry name" value="YidZ_PBP2"/>
</dbReference>
<dbReference type="PANTHER" id="PTHR30118:SF15">
    <property type="entry name" value="TRANSCRIPTIONAL REGULATORY PROTEIN"/>
    <property type="match status" value="1"/>
</dbReference>
<evidence type="ECO:0000256" key="1">
    <source>
        <dbReference type="ARBA" id="ARBA00009437"/>
    </source>
</evidence>
<evidence type="ECO:0000256" key="4">
    <source>
        <dbReference type="ARBA" id="ARBA00023125"/>
    </source>
</evidence>
<accession>A0A2S9Q4V4</accession>
<dbReference type="Pfam" id="PF03466">
    <property type="entry name" value="LysR_substrate"/>
    <property type="match status" value="1"/>
</dbReference>
<dbReference type="Proteomes" id="UP000237682">
    <property type="component" value="Unassembled WGS sequence"/>
</dbReference>
<dbReference type="Pfam" id="PF00126">
    <property type="entry name" value="HTH_1"/>
    <property type="match status" value="1"/>
</dbReference>
<dbReference type="GO" id="GO:0003677">
    <property type="term" value="F:DNA binding"/>
    <property type="evidence" value="ECO:0007669"/>
    <property type="project" value="UniProtKB-KW"/>
</dbReference>
<dbReference type="InterPro" id="IPR000847">
    <property type="entry name" value="LysR_HTH_N"/>
</dbReference>
<dbReference type="PANTHER" id="PTHR30118">
    <property type="entry name" value="HTH-TYPE TRANSCRIPTIONAL REGULATOR LEUO-RELATED"/>
    <property type="match status" value="1"/>
</dbReference>
<keyword evidence="8" id="KW-1185">Reference proteome</keyword>
<name>A0A2S9Q4V4_9HYPH</name>
<dbReference type="SUPFAM" id="SSF46785">
    <property type="entry name" value="Winged helix' DNA-binding domain"/>
    <property type="match status" value="1"/>
</dbReference>
<evidence type="ECO:0000256" key="3">
    <source>
        <dbReference type="ARBA" id="ARBA00023015"/>
    </source>
</evidence>
<protein>
    <submittedName>
        <fullName evidence="7">LysR family transcriptional regulator</fullName>
    </submittedName>
</protein>
<dbReference type="CDD" id="cd08417">
    <property type="entry name" value="PBP2_Nitroaromatics_like"/>
    <property type="match status" value="1"/>
</dbReference>
<dbReference type="SUPFAM" id="SSF53850">
    <property type="entry name" value="Periplasmic binding protein-like II"/>
    <property type="match status" value="1"/>
</dbReference>
<keyword evidence="3" id="KW-0805">Transcription regulation</keyword>
<comment type="similarity">
    <text evidence="1">Belongs to the LysR transcriptional regulatory family.</text>
</comment>
<dbReference type="EMBL" id="PUEJ01000014">
    <property type="protein sequence ID" value="PRH84389.1"/>
    <property type="molecule type" value="Genomic_DNA"/>
</dbReference>
<dbReference type="PRINTS" id="PR00039">
    <property type="entry name" value="HTHLYSR"/>
</dbReference>
<evidence type="ECO:0000259" key="6">
    <source>
        <dbReference type="PROSITE" id="PS50931"/>
    </source>
</evidence>
<organism evidence="7 8">
    <name type="scientific">Labrys okinawensis</name>
    <dbReference type="NCBI Taxonomy" id="346911"/>
    <lineage>
        <taxon>Bacteria</taxon>
        <taxon>Pseudomonadati</taxon>
        <taxon>Pseudomonadota</taxon>
        <taxon>Alphaproteobacteria</taxon>
        <taxon>Hyphomicrobiales</taxon>
        <taxon>Xanthobacteraceae</taxon>
        <taxon>Labrys</taxon>
    </lineage>
</organism>
<keyword evidence="5" id="KW-0804">Transcription</keyword>
<dbReference type="Gene3D" id="3.40.190.10">
    <property type="entry name" value="Periplasmic binding protein-like II"/>
    <property type="match status" value="2"/>
</dbReference>
<gene>
    <name evidence="7" type="ORF">C5L14_27615</name>
</gene>
<reference evidence="7 8" key="1">
    <citation type="submission" date="2018-02" db="EMBL/GenBank/DDBJ databases">
        <title>Whole genome sequencing of endophytic bacterium.</title>
        <authorList>
            <person name="Eedara R."/>
            <person name="Podile A.R."/>
        </authorList>
    </citation>
    <scope>NUCLEOTIDE SEQUENCE [LARGE SCALE GENOMIC DNA]</scope>
    <source>
        <strain evidence="7 8">RP1T</strain>
    </source>
</reference>
<evidence type="ECO:0000313" key="8">
    <source>
        <dbReference type="Proteomes" id="UP000237682"/>
    </source>
</evidence>
<dbReference type="PROSITE" id="PS50931">
    <property type="entry name" value="HTH_LYSR"/>
    <property type="match status" value="1"/>
</dbReference>